<comment type="caution">
    <text evidence="2">The sequence shown here is derived from an EMBL/GenBank/DDBJ whole genome shotgun (WGS) entry which is preliminary data.</text>
</comment>
<keyword evidence="3" id="KW-1185">Reference proteome</keyword>
<proteinExistence type="predicted"/>
<dbReference type="GeneID" id="8621642"/>
<dbReference type="dictyBase" id="DDB_G0278705"/>
<dbReference type="AlphaFoldDB" id="Q54XW6"/>
<dbReference type="OMA" id="EEYDYHF"/>
<dbReference type="RefSeq" id="XP_642436.1">
    <property type="nucleotide sequence ID" value="XM_637344.1"/>
</dbReference>
<dbReference type="PaxDb" id="44689-DDB0218113"/>
<dbReference type="EMBL" id="AAFI02000023">
    <property type="protein sequence ID" value="EAL68525.1"/>
    <property type="molecule type" value="Genomic_DNA"/>
</dbReference>
<dbReference type="eggNOG" id="ENOG502RDFB">
    <property type="taxonomic scope" value="Eukaryota"/>
</dbReference>
<feature type="compositionally biased region" description="Polar residues" evidence="1">
    <location>
        <begin position="464"/>
        <end position="475"/>
    </location>
</feature>
<dbReference type="PANTHER" id="PTHR37332">
    <property type="entry name" value="EXPRESSED PROTEIN"/>
    <property type="match status" value="1"/>
</dbReference>
<dbReference type="KEGG" id="ddi:DDB_G0278705"/>
<dbReference type="PANTHER" id="PTHR37332:SF1">
    <property type="entry name" value="ELMO DOMAIN-CONTAINING PROTEIN"/>
    <property type="match status" value="1"/>
</dbReference>
<evidence type="ECO:0000256" key="1">
    <source>
        <dbReference type="SAM" id="MobiDB-lite"/>
    </source>
</evidence>
<dbReference type="VEuPathDB" id="AmoebaDB:DDB_G0278705"/>
<dbReference type="STRING" id="44689.Q54XW6"/>
<dbReference type="HOGENOM" id="CLU_575455_0_0_1"/>
<evidence type="ECO:0000313" key="3">
    <source>
        <dbReference type="Proteomes" id="UP000002195"/>
    </source>
</evidence>
<protein>
    <submittedName>
        <fullName evidence="2">Uncharacterized protein</fullName>
    </submittedName>
</protein>
<feature type="compositionally biased region" description="Low complexity" evidence="1">
    <location>
        <begin position="448"/>
        <end position="457"/>
    </location>
</feature>
<evidence type="ECO:0000313" key="2">
    <source>
        <dbReference type="EMBL" id="EAL68525.1"/>
    </source>
</evidence>
<gene>
    <name evidence="2" type="ORF">DDB_G0278705</name>
</gene>
<organism evidence="2 3">
    <name type="scientific">Dictyostelium discoideum</name>
    <name type="common">Social amoeba</name>
    <dbReference type="NCBI Taxonomy" id="44689"/>
    <lineage>
        <taxon>Eukaryota</taxon>
        <taxon>Amoebozoa</taxon>
        <taxon>Evosea</taxon>
        <taxon>Eumycetozoa</taxon>
        <taxon>Dictyostelia</taxon>
        <taxon>Dictyosteliales</taxon>
        <taxon>Dictyosteliaceae</taxon>
        <taxon>Dictyostelium</taxon>
    </lineage>
</organism>
<feature type="region of interest" description="Disordered" evidence="1">
    <location>
        <begin position="446"/>
        <end position="475"/>
    </location>
</feature>
<dbReference type="InParanoid" id="Q54XW6"/>
<accession>Q54XW6</accession>
<name>Q54XW6_DICDI</name>
<feature type="region of interest" description="Disordered" evidence="1">
    <location>
        <begin position="65"/>
        <end position="177"/>
    </location>
</feature>
<dbReference type="Proteomes" id="UP000002195">
    <property type="component" value="Unassembled WGS sequence"/>
</dbReference>
<reference evidence="2 3" key="1">
    <citation type="journal article" date="2005" name="Nature">
        <title>The genome of the social amoeba Dictyostelium discoideum.</title>
        <authorList>
            <consortium name="The Dictyostelium discoideum Sequencing Consortium"/>
            <person name="Eichinger L."/>
            <person name="Pachebat J.A."/>
            <person name="Glockner G."/>
            <person name="Rajandream M.A."/>
            <person name="Sucgang R."/>
            <person name="Berriman M."/>
            <person name="Song J."/>
            <person name="Olsen R."/>
            <person name="Szafranski K."/>
            <person name="Xu Q."/>
            <person name="Tunggal B."/>
            <person name="Kummerfeld S."/>
            <person name="Madera M."/>
            <person name="Konfortov B.A."/>
            <person name="Rivero F."/>
            <person name="Bankier A.T."/>
            <person name="Lehmann R."/>
            <person name="Hamlin N."/>
            <person name="Davies R."/>
            <person name="Gaudet P."/>
            <person name="Fey P."/>
            <person name="Pilcher K."/>
            <person name="Chen G."/>
            <person name="Saunders D."/>
            <person name="Sodergren E."/>
            <person name="Davis P."/>
            <person name="Kerhornou A."/>
            <person name="Nie X."/>
            <person name="Hall N."/>
            <person name="Anjard C."/>
            <person name="Hemphill L."/>
            <person name="Bason N."/>
            <person name="Farbrother P."/>
            <person name="Desany B."/>
            <person name="Just E."/>
            <person name="Morio T."/>
            <person name="Rost R."/>
            <person name="Churcher C."/>
            <person name="Cooper J."/>
            <person name="Haydock S."/>
            <person name="van Driessche N."/>
            <person name="Cronin A."/>
            <person name="Goodhead I."/>
            <person name="Muzny D."/>
            <person name="Mourier T."/>
            <person name="Pain A."/>
            <person name="Lu M."/>
            <person name="Harper D."/>
            <person name="Lindsay R."/>
            <person name="Hauser H."/>
            <person name="James K."/>
            <person name="Quiles M."/>
            <person name="Madan Babu M."/>
            <person name="Saito T."/>
            <person name="Buchrieser C."/>
            <person name="Wardroper A."/>
            <person name="Felder M."/>
            <person name="Thangavelu M."/>
            <person name="Johnson D."/>
            <person name="Knights A."/>
            <person name="Loulseged H."/>
            <person name="Mungall K."/>
            <person name="Oliver K."/>
            <person name="Price C."/>
            <person name="Quail M.A."/>
            <person name="Urushihara H."/>
            <person name="Hernandez J."/>
            <person name="Rabbinowitsch E."/>
            <person name="Steffen D."/>
            <person name="Sanders M."/>
            <person name="Ma J."/>
            <person name="Kohara Y."/>
            <person name="Sharp S."/>
            <person name="Simmonds M."/>
            <person name="Spiegler S."/>
            <person name="Tivey A."/>
            <person name="Sugano S."/>
            <person name="White B."/>
            <person name="Walker D."/>
            <person name="Woodward J."/>
            <person name="Winckler T."/>
            <person name="Tanaka Y."/>
            <person name="Shaulsky G."/>
            <person name="Schleicher M."/>
            <person name="Weinstock G."/>
            <person name="Rosenthal A."/>
            <person name="Cox E.C."/>
            <person name="Chisholm R.L."/>
            <person name="Gibbs R."/>
            <person name="Loomis W.F."/>
            <person name="Platzer M."/>
            <person name="Kay R.R."/>
            <person name="Williams J."/>
            <person name="Dear P.H."/>
            <person name="Noegel A.A."/>
            <person name="Barrell B."/>
            <person name="Kuspa A."/>
        </authorList>
    </citation>
    <scope>NUCLEOTIDE SEQUENCE [LARGE SCALE GENOMIC DNA]</scope>
    <source>
        <strain evidence="2 3">AX4</strain>
    </source>
</reference>
<sequence length="475" mass="52577">MDAIVTKMEETLERKKSITNIVEKRTMVIDYIRRIHEAAYYVNSGFSNTPSISSLSLNDTITTTTTTTTTSTTNNNNNNNINNINNNNINNINNNGSNGNSGNNNNNNSNNITAQGNNSNNSNNSNINNKLNINGNNNNNNNSSGTNVSSTTTNNNNNNNINNNNNNNNNITTSTSTNNITASTSGLSTSTSVSSISSLNNSSNNLNKLYSGAGAMVAVGQHIEPNPYSNQQNMHWMNVTMIQRQDFEKSQEIQKRLLGWFCLGFSLAPLIATDKGPAYIRSLVQLMEEYDYHFELGSAMQGVKVLLSKKQPTHTVVNENEHIKSKIVKIGTTVVYEFLKIFNISIAKDLDYFQVVFSLLEILEQIYKKIDKETCSSKYVYEALLKVDSRLKHNIFGFLSKEIDKMSMAIIKEQLDFTLLCTSIKDKDIQQHLNIQSKLANSLNISQNGNNSTGSSGIKDKESLTNTNGNGSFSD</sequence>